<organism evidence="10 11">
    <name type="scientific">Helicostylum pulchrum</name>
    <dbReference type="NCBI Taxonomy" id="562976"/>
    <lineage>
        <taxon>Eukaryota</taxon>
        <taxon>Fungi</taxon>
        <taxon>Fungi incertae sedis</taxon>
        <taxon>Mucoromycota</taxon>
        <taxon>Mucoromycotina</taxon>
        <taxon>Mucoromycetes</taxon>
        <taxon>Mucorales</taxon>
        <taxon>Mucorineae</taxon>
        <taxon>Mucoraceae</taxon>
        <taxon>Helicostylum</taxon>
    </lineage>
</organism>
<dbReference type="PANTHER" id="PTHR31787:SF3">
    <property type="entry name" value="FRIZZLED AND SMOOTHENED-LIKE PROTEIN H"/>
    <property type="match status" value="1"/>
</dbReference>
<keyword evidence="4 6" id="KW-0472">Membrane</keyword>
<feature type="transmembrane region" description="Helical" evidence="6">
    <location>
        <begin position="262"/>
        <end position="282"/>
    </location>
</feature>
<keyword evidence="5" id="KW-1015">Disulfide bond</keyword>
<dbReference type="InterPro" id="IPR050949">
    <property type="entry name" value="GPCR_Fz/Smo-like"/>
</dbReference>
<gene>
    <name evidence="10" type="ORF">HPULCUR_003462</name>
</gene>
<feature type="transmembrane region" description="Helical" evidence="6">
    <location>
        <begin position="389"/>
        <end position="412"/>
    </location>
</feature>
<dbReference type="InterPro" id="IPR036790">
    <property type="entry name" value="Frizzled_dom_sf"/>
</dbReference>
<evidence type="ECO:0000256" key="3">
    <source>
        <dbReference type="ARBA" id="ARBA00022989"/>
    </source>
</evidence>
<feature type="domain" description="FZ" evidence="8">
    <location>
        <begin position="23"/>
        <end position="154"/>
    </location>
</feature>
<feature type="transmembrane region" description="Helical" evidence="6">
    <location>
        <begin position="310"/>
        <end position="334"/>
    </location>
</feature>
<feature type="domain" description="G-protein coupled receptors family 2 profile 2" evidence="9">
    <location>
        <begin position="228"/>
        <end position="414"/>
    </location>
</feature>
<evidence type="ECO:0008006" key="12">
    <source>
        <dbReference type="Google" id="ProtNLM"/>
    </source>
</evidence>
<evidence type="ECO:0000256" key="7">
    <source>
        <dbReference type="SAM" id="SignalP"/>
    </source>
</evidence>
<keyword evidence="11" id="KW-1185">Reference proteome</keyword>
<evidence type="ECO:0000256" key="6">
    <source>
        <dbReference type="SAM" id="Phobius"/>
    </source>
</evidence>
<dbReference type="Proteomes" id="UP001476247">
    <property type="component" value="Unassembled WGS sequence"/>
</dbReference>
<feature type="transmembrane region" description="Helical" evidence="6">
    <location>
        <begin position="234"/>
        <end position="253"/>
    </location>
</feature>
<feature type="chain" id="PRO_5045041743" description="G-protein coupled receptors family 2 profile 2 domain-containing protein" evidence="7">
    <location>
        <begin position="21"/>
        <end position="575"/>
    </location>
</feature>
<dbReference type="Gene3D" id="1.10.2000.10">
    <property type="entry name" value="Frizzled cysteine-rich domain"/>
    <property type="match status" value="1"/>
</dbReference>
<dbReference type="InterPro" id="IPR017981">
    <property type="entry name" value="GPCR_2-like_7TM"/>
</dbReference>
<keyword evidence="2 6" id="KW-0812">Transmembrane</keyword>
<evidence type="ECO:0000256" key="4">
    <source>
        <dbReference type="ARBA" id="ARBA00023136"/>
    </source>
</evidence>
<evidence type="ECO:0000256" key="5">
    <source>
        <dbReference type="ARBA" id="ARBA00023157"/>
    </source>
</evidence>
<comment type="subcellular location">
    <subcellularLocation>
        <location evidence="1">Membrane</location>
        <topology evidence="1">Multi-pass membrane protein</topology>
    </subcellularLocation>
</comment>
<dbReference type="PANTHER" id="PTHR31787">
    <property type="entry name" value="G-PROTEIN-COUPLED RECEPTOR GPCR FAMILY PROTEIN"/>
    <property type="match status" value="1"/>
</dbReference>
<dbReference type="InterPro" id="IPR020067">
    <property type="entry name" value="Frizzled_dom"/>
</dbReference>
<protein>
    <recommendedName>
        <fullName evidence="12">G-protein coupled receptors family 2 profile 2 domain-containing protein</fullName>
    </recommendedName>
</protein>
<evidence type="ECO:0000313" key="11">
    <source>
        <dbReference type="Proteomes" id="UP001476247"/>
    </source>
</evidence>
<dbReference type="Gene3D" id="1.20.1070.10">
    <property type="entry name" value="Rhodopsin 7-helix transmembrane proteins"/>
    <property type="match status" value="1"/>
</dbReference>
<evidence type="ECO:0000259" key="8">
    <source>
        <dbReference type="PROSITE" id="PS50038"/>
    </source>
</evidence>
<dbReference type="PROSITE" id="PS50038">
    <property type="entry name" value="FZ"/>
    <property type="match status" value="1"/>
</dbReference>
<feature type="signal peptide" evidence="7">
    <location>
        <begin position="1"/>
        <end position="20"/>
    </location>
</feature>
<feature type="transmembrane region" description="Helical" evidence="6">
    <location>
        <begin position="518"/>
        <end position="539"/>
    </location>
</feature>
<sequence>MLIKTLIAAASALTFSTVTAQAAAGGTCNQYPTNATCSKYVDYNVFLPTNIDFATIEAQFKPLADLQSTLSDLSPSCFDAYSRYSCSLSYSKCESEGNNTLRITEACMSSCEAVHAYCSTVFKFTGKTDLLPDCATATTITKSPLQEEGSCNNVPTQLSDEELKDKILDLSYIPHGFVMSECPTPFLQDYLAATDPETSVDGSHCRFGCCIPCPAQNLFYKENWATRGFLATDILRFISSILSFVLVLSYLVLPDKRRHPSLLILNMSIAIFIFSMVVFFSIGDPKKLQCSYDGIKSSTMDNNTLCAAQGALLIFGSLSTVLWCSALILNLHIHTVWNSNFFTNRYILLNIVCWGIPVAIMSTALGLHAVKFEFANLCLVSMEYIFPMFFYPMAAIVCPSFIVHIGTFFYIAKIAVREGLESDMTQSLSTGTISERPPGVSRKHVMVAVKIQWRALLLAVVAIVAVLFYWLFYMTQMSRMTDLQTNPESILDWLQCMLVPGNSQNICADVISPHLPPFALIIVAEALVSSIGIMLFVTFGKRSLWREWNDLIYDMRFRLSGRGSAEKHGEQFFAL</sequence>
<dbReference type="EMBL" id="BAABUJ010000009">
    <property type="protein sequence ID" value="GAA5798063.1"/>
    <property type="molecule type" value="Genomic_DNA"/>
</dbReference>
<reference evidence="10 11" key="1">
    <citation type="submission" date="2024-04" db="EMBL/GenBank/DDBJ databases">
        <title>genome sequences of Mucor flavus KT1a and Helicostylum pulchrum KT1b strains isolation_sourced from the surface of a dry-aged beef.</title>
        <authorList>
            <person name="Toyotome T."/>
            <person name="Hosono M."/>
            <person name="Torimaru M."/>
            <person name="Fukuda K."/>
            <person name="Mikami N."/>
        </authorList>
    </citation>
    <scope>NUCLEOTIDE SEQUENCE [LARGE SCALE GENOMIC DNA]</scope>
    <source>
        <strain evidence="10 11">KT1b</strain>
    </source>
</reference>
<evidence type="ECO:0000313" key="10">
    <source>
        <dbReference type="EMBL" id="GAA5798063.1"/>
    </source>
</evidence>
<dbReference type="SUPFAM" id="SSF63501">
    <property type="entry name" value="Frizzled cysteine-rich domain"/>
    <property type="match status" value="1"/>
</dbReference>
<accession>A0ABP9XUL3</accession>
<keyword evidence="3 6" id="KW-1133">Transmembrane helix</keyword>
<feature type="transmembrane region" description="Helical" evidence="6">
    <location>
        <begin position="346"/>
        <end position="369"/>
    </location>
</feature>
<evidence type="ECO:0000259" key="9">
    <source>
        <dbReference type="PROSITE" id="PS50261"/>
    </source>
</evidence>
<keyword evidence="7" id="KW-0732">Signal</keyword>
<comment type="caution">
    <text evidence="10">The sequence shown here is derived from an EMBL/GenBank/DDBJ whole genome shotgun (WGS) entry which is preliminary data.</text>
</comment>
<evidence type="ECO:0000256" key="2">
    <source>
        <dbReference type="ARBA" id="ARBA00022692"/>
    </source>
</evidence>
<proteinExistence type="predicted"/>
<dbReference type="PROSITE" id="PS50261">
    <property type="entry name" value="G_PROTEIN_RECEP_F2_4"/>
    <property type="match status" value="1"/>
</dbReference>
<evidence type="ECO:0000256" key="1">
    <source>
        <dbReference type="ARBA" id="ARBA00004141"/>
    </source>
</evidence>
<feature type="transmembrane region" description="Helical" evidence="6">
    <location>
        <begin position="451"/>
        <end position="472"/>
    </location>
</feature>
<name>A0ABP9XUL3_9FUNG</name>